<protein>
    <submittedName>
        <fullName evidence="9">ABC-type transport system, involved in lipoprotein release, permease component</fullName>
    </submittedName>
</protein>
<dbReference type="STRING" id="158190.SpiGrapes_0458"/>
<evidence type="ECO:0000256" key="4">
    <source>
        <dbReference type="ARBA" id="ARBA00022692"/>
    </source>
</evidence>
<feature type="transmembrane region" description="Helical" evidence="7">
    <location>
        <begin position="255"/>
        <end position="272"/>
    </location>
</feature>
<feature type="transmembrane region" description="Helical" evidence="7">
    <location>
        <begin position="302"/>
        <end position="324"/>
    </location>
</feature>
<evidence type="ECO:0000256" key="5">
    <source>
        <dbReference type="ARBA" id="ARBA00022989"/>
    </source>
</evidence>
<evidence type="ECO:0000256" key="6">
    <source>
        <dbReference type="ARBA" id="ARBA00023136"/>
    </source>
</evidence>
<dbReference type="OrthoDB" id="368479at2"/>
<keyword evidence="9" id="KW-0449">Lipoprotein</keyword>
<dbReference type="GO" id="GO:0098797">
    <property type="term" value="C:plasma membrane protein complex"/>
    <property type="evidence" value="ECO:0007669"/>
    <property type="project" value="TreeGrafter"/>
</dbReference>
<feature type="transmembrane region" description="Helical" evidence="7">
    <location>
        <begin position="360"/>
        <end position="379"/>
    </location>
</feature>
<dbReference type="InterPro" id="IPR003838">
    <property type="entry name" value="ABC3_permease_C"/>
</dbReference>
<proteinExistence type="inferred from homology"/>
<dbReference type="PANTHER" id="PTHR30489">
    <property type="entry name" value="LIPOPROTEIN-RELEASING SYSTEM TRANSMEMBRANE PROTEIN LOLE"/>
    <property type="match status" value="1"/>
</dbReference>
<organism evidence="9 10">
    <name type="scientific">Sphaerochaeta pleomorpha (strain ATCC BAA-1885 / DSM 22778 / Grapes)</name>
    <dbReference type="NCBI Taxonomy" id="158190"/>
    <lineage>
        <taxon>Bacteria</taxon>
        <taxon>Pseudomonadati</taxon>
        <taxon>Spirochaetota</taxon>
        <taxon>Spirochaetia</taxon>
        <taxon>Spirochaetales</taxon>
        <taxon>Sphaerochaetaceae</taxon>
        <taxon>Sphaerochaeta</taxon>
    </lineage>
</organism>
<sequence length="394" mass="44131">MKRQLVWLLSSRKLGIRGTKAAKKRILFNILLITLVVSMLVLAQLFVVSMSNGIADKYALLGNGHLQIHENEDTKIPALPAIYDIQNVSQTVALVYSATGNRMIRVKGVGPTYFNQYRLKQLSFSKSDTVESSSSLPRVTISKSLAKLLSVNLGDRIALMMVNSGAKNTLRPQLCIVDTLYDSGYRELDENLIFCDYELIEKLFSDNTDTYFELLVDEKEIETTKVALQAEGLSVTSWDEENYSVASNLNTSKEAILGVLIVVAILCGYFISEVSNEMVEDDKHKIALLKLMGTTDRIIRRVYFSTVMAVTLFSTLCGTLLGIILGRNLKIALAFLAKRSIPALSYYLLDFTMYVPIQEISLILLVLTFVSAISILWSLRRIHKIELLSCTHFD</sequence>
<keyword evidence="5 7" id="KW-1133">Transmembrane helix</keyword>
<dbReference type="eggNOG" id="COG4591">
    <property type="taxonomic scope" value="Bacteria"/>
</dbReference>
<reference evidence="9 10" key="1">
    <citation type="submission" date="2011-11" db="EMBL/GenBank/DDBJ databases">
        <title>Complete sequence of Spirochaeta sp. grapes.</title>
        <authorList>
            <consortium name="US DOE Joint Genome Institute"/>
            <person name="Lucas S."/>
            <person name="Han J."/>
            <person name="Lapidus A."/>
            <person name="Cheng J.-F."/>
            <person name="Goodwin L."/>
            <person name="Pitluck S."/>
            <person name="Peters L."/>
            <person name="Ovchinnikova G."/>
            <person name="Munk A.C."/>
            <person name="Detter J.C."/>
            <person name="Han C."/>
            <person name="Tapia R."/>
            <person name="Land M."/>
            <person name="Hauser L."/>
            <person name="Kyrpides N."/>
            <person name="Ivanova N."/>
            <person name="Pagani I."/>
            <person name="Ritalahtilisa K."/>
            <person name="Loeffler F."/>
            <person name="Woyke T."/>
        </authorList>
    </citation>
    <scope>NUCLEOTIDE SEQUENCE [LARGE SCALE GENOMIC DNA]</scope>
    <source>
        <strain evidence="10">ATCC BAA-1885 / DSM 22778 / Grapes</strain>
    </source>
</reference>
<evidence type="ECO:0000256" key="1">
    <source>
        <dbReference type="ARBA" id="ARBA00004651"/>
    </source>
</evidence>
<feature type="transmembrane region" description="Helical" evidence="7">
    <location>
        <begin position="26"/>
        <end position="48"/>
    </location>
</feature>
<name>G8QW70_SPHPG</name>
<keyword evidence="10" id="KW-1185">Reference proteome</keyword>
<evidence type="ECO:0000259" key="8">
    <source>
        <dbReference type="Pfam" id="PF02687"/>
    </source>
</evidence>
<dbReference type="KEGG" id="sgp:SpiGrapes_0458"/>
<gene>
    <name evidence="9" type="ordered locus">SpiGrapes_0458</name>
</gene>
<accession>G8QW70</accession>
<dbReference type="AlphaFoldDB" id="G8QW70"/>
<dbReference type="Proteomes" id="UP000005632">
    <property type="component" value="Chromosome"/>
</dbReference>
<evidence type="ECO:0000256" key="3">
    <source>
        <dbReference type="ARBA" id="ARBA00022475"/>
    </source>
</evidence>
<feature type="domain" description="ABC3 transporter permease C-terminal" evidence="8">
    <location>
        <begin position="259"/>
        <end position="386"/>
    </location>
</feature>
<dbReference type="RefSeq" id="WP_014269162.1">
    <property type="nucleotide sequence ID" value="NC_016633.1"/>
</dbReference>
<comment type="subcellular location">
    <subcellularLocation>
        <location evidence="1">Cell membrane</location>
        <topology evidence="1">Multi-pass membrane protein</topology>
    </subcellularLocation>
</comment>
<evidence type="ECO:0000313" key="10">
    <source>
        <dbReference type="Proteomes" id="UP000005632"/>
    </source>
</evidence>
<dbReference type="InterPro" id="IPR051447">
    <property type="entry name" value="Lipoprotein-release_system"/>
</dbReference>
<dbReference type="PANTHER" id="PTHR30489:SF0">
    <property type="entry name" value="LIPOPROTEIN-RELEASING SYSTEM TRANSMEMBRANE PROTEIN LOLE"/>
    <property type="match status" value="1"/>
</dbReference>
<evidence type="ECO:0000313" key="9">
    <source>
        <dbReference type="EMBL" id="AEV28313.1"/>
    </source>
</evidence>
<dbReference type="EMBL" id="CP003155">
    <property type="protein sequence ID" value="AEV28313.1"/>
    <property type="molecule type" value="Genomic_DNA"/>
</dbReference>
<keyword evidence="6 7" id="KW-0472">Membrane</keyword>
<evidence type="ECO:0000256" key="7">
    <source>
        <dbReference type="SAM" id="Phobius"/>
    </source>
</evidence>
<dbReference type="Pfam" id="PF02687">
    <property type="entry name" value="FtsX"/>
    <property type="match status" value="1"/>
</dbReference>
<dbReference type="HOGENOM" id="CLU_698108_0_0_12"/>
<keyword evidence="4 7" id="KW-0812">Transmembrane</keyword>
<keyword evidence="3" id="KW-1003">Cell membrane</keyword>
<comment type="similarity">
    <text evidence="2">Belongs to the ABC-4 integral membrane protein family. LolC/E subfamily.</text>
</comment>
<dbReference type="GO" id="GO:0044874">
    <property type="term" value="P:lipoprotein localization to outer membrane"/>
    <property type="evidence" value="ECO:0007669"/>
    <property type="project" value="TreeGrafter"/>
</dbReference>
<evidence type="ECO:0000256" key="2">
    <source>
        <dbReference type="ARBA" id="ARBA00005236"/>
    </source>
</evidence>